<evidence type="ECO:0000256" key="3">
    <source>
        <dbReference type="PROSITE-ProRule" id="PRU00302"/>
    </source>
</evidence>
<dbReference type="SUPFAM" id="SSF57535">
    <property type="entry name" value="Complement control module/SCR domain"/>
    <property type="match status" value="4"/>
</dbReference>
<feature type="transmembrane region" description="Helical" evidence="5">
    <location>
        <begin position="410"/>
        <end position="432"/>
    </location>
</feature>
<feature type="domain" description="Sushi" evidence="7">
    <location>
        <begin position="100"/>
        <end position="161"/>
    </location>
</feature>
<dbReference type="GeneID" id="101993505"/>
<feature type="disulfide bond" evidence="3">
    <location>
        <begin position="41"/>
        <end position="84"/>
    </location>
</feature>
<dbReference type="Proteomes" id="UP000694915">
    <property type="component" value="Chromosome 6"/>
</dbReference>
<evidence type="ECO:0000313" key="8">
    <source>
        <dbReference type="Proteomes" id="UP000694915"/>
    </source>
</evidence>
<evidence type="ECO:0000256" key="2">
    <source>
        <dbReference type="ARBA" id="ARBA00023157"/>
    </source>
</evidence>
<evidence type="ECO:0000256" key="1">
    <source>
        <dbReference type="ARBA" id="ARBA00022737"/>
    </source>
</evidence>
<protein>
    <submittedName>
        <fullName evidence="9">Complement component receptor 1-like protein</fullName>
    </submittedName>
</protein>
<keyword evidence="6" id="KW-0732">Signal</keyword>
<reference evidence="9" key="1">
    <citation type="submission" date="2025-08" db="UniProtKB">
        <authorList>
            <consortium name="RefSeq"/>
        </authorList>
    </citation>
    <scope>IDENTIFICATION</scope>
</reference>
<feature type="compositionally biased region" description="Polar residues" evidence="4">
    <location>
        <begin position="466"/>
        <end position="476"/>
    </location>
</feature>
<feature type="domain" description="Sushi" evidence="7">
    <location>
        <begin position="39"/>
        <end position="99"/>
    </location>
</feature>
<dbReference type="InterPro" id="IPR000436">
    <property type="entry name" value="Sushi_SCR_CCP_dom"/>
</dbReference>
<dbReference type="Pfam" id="PF00084">
    <property type="entry name" value="Sushi"/>
    <property type="match status" value="4"/>
</dbReference>
<feature type="domain" description="Sushi" evidence="7">
    <location>
        <begin position="233"/>
        <end position="292"/>
    </location>
</feature>
<sequence>MKASRSSERPGPAGRLVAFSRGGAKLAILLLFLPPSVLGQCKAPSWFPFANRITQTDESEFPIGTSLMYECRPGYIKRQFSIICEQNSDWTSAENKCIRKSCTNPKDLQNGIVNIITDIQFGSSITYTCNTGYRLIGSSTAMCIISGNGVVWDNEAPICDRIPCEAPQAITNGEFVTPTEDFYYGMVVTYRCKTGDRGKKLFNLVGEPSLHCTSNDGEVGVWSGPPPQCIELGKCTPPHVENAVMVSESRSLFSLRDTVEFRCQPGFIMEGISSVQCQDLNKWEPELPICFQGKSDQGLGSMPCHGVLEDQRECEIKKGHVFVVLVHPHNTSIQTEKKLNMNKEYLENDYYSGQIILQYTTIFFLRFQLKGNSASYCILAGRDSIWNSSVPVCEHICGFVSLSDSSHVHIIGICIGVVIFISLILVSCCLILKYKKGNTTDGKCKGVSIHVKSEEDSCINPQALLASQENNSSTSPAWIDSPKKPSQ</sequence>
<feature type="signal peptide" evidence="6">
    <location>
        <begin position="1"/>
        <end position="39"/>
    </location>
</feature>
<keyword evidence="8" id="KW-1185">Reference proteome</keyword>
<keyword evidence="5" id="KW-1133">Transmembrane helix</keyword>
<keyword evidence="2 3" id="KW-1015">Disulfide bond</keyword>
<proteinExistence type="predicted"/>
<comment type="caution">
    <text evidence="3">Lacks conserved residue(s) required for the propagation of feature annotation.</text>
</comment>
<dbReference type="PANTHER" id="PTHR45656">
    <property type="entry name" value="PROTEIN CBR-CLEC-78"/>
    <property type="match status" value="1"/>
</dbReference>
<evidence type="ECO:0000256" key="4">
    <source>
        <dbReference type="SAM" id="MobiDB-lite"/>
    </source>
</evidence>
<keyword evidence="1" id="KW-0677">Repeat</keyword>
<feature type="region of interest" description="Disordered" evidence="4">
    <location>
        <begin position="466"/>
        <end position="487"/>
    </location>
</feature>
<evidence type="ECO:0000259" key="7">
    <source>
        <dbReference type="PROSITE" id="PS50923"/>
    </source>
</evidence>
<feature type="domain" description="Sushi" evidence="7">
    <location>
        <begin position="162"/>
        <end position="231"/>
    </location>
</feature>
<keyword evidence="5" id="KW-0472">Membrane</keyword>
<name>A0ABM1U1D1_MICOH</name>
<dbReference type="RefSeq" id="XP_026635793.1">
    <property type="nucleotide sequence ID" value="XM_026779992.1"/>
</dbReference>
<gene>
    <name evidence="9" type="primary">Cr1l</name>
</gene>
<dbReference type="CDD" id="cd00033">
    <property type="entry name" value="CCP"/>
    <property type="match status" value="4"/>
</dbReference>
<dbReference type="InterPro" id="IPR051277">
    <property type="entry name" value="SEZ6_CSMD_C4BPB_Regulators"/>
</dbReference>
<feature type="chain" id="PRO_5045389798" evidence="6">
    <location>
        <begin position="40"/>
        <end position="487"/>
    </location>
</feature>
<evidence type="ECO:0000313" key="9">
    <source>
        <dbReference type="RefSeq" id="XP_026635793.1"/>
    </source>
</evidence>
<feature type="disulfide bond" evidence="3">
    <location>
        <begin position="263"/>
        <end position="290"/>
    </location>
</feature>
<evidence type="ECO:0000256" key="6">
    <source>
        <dbReference type="SAM" id="SignalP"/>
    </source>
</evidence>
<keyword evidence="3" id="KW-0768">Sushi</keyword>
<dbReference type="SMART" id="SM00032">
    <property type="entry name" value="CCP"/>
    <property type="match status" value="4"/>
</dbReference>
<dbReference type="PANTHER" id="PTHR45656:SF15">
    <property type="entry name" value="SUSHI DOMAIN-CONTAINING PROTEIN"/>
    <property type="match status" value="1"/>
</dbReference>
<organism evidence="8 9">
    <name type="scientific">Microtus ochrogaster</name>
    <name type="common">Prairie vole</name>
    <dbReference type="NCBI Taxonomy" id="79684"/>
    <lineage>
        <taxon>Eukaryota</taxon>
        <taxon>Metazoa</taxon>
        <taxon>Chordata</taxon>
        <taxon>Craniata</taxon>
        <taxon>Vertebrata</taxon>
        <taxon>Euteleostomi</taxon>
        <taxon>Mammalia</taxon>
        <taxon>Eutheria</taxon>
        <taxon>Euarchontoglires</taxon>
        <taxon>Glires</taxon>
        <taxon>Rodentia</taxon>
        <taxon>Myomorpha</taxon>
        <taxon>Muroidea</taxon>
        <taxon>Cricetidae</taxon>
        <taxon>Arvicolinae</taxon>
        <taxon>Microtus</taxon>
    </lineage>
</organism>
<accession>A0ABM1U1D1</accession>
<dbReference type="PROSITE" id="PS50923">
    <property type="entry name" value="SUSHI"/>
    <property type="match status" value="4"/>
</dbReference>
<dbReference type="Gene3D" id="2.10.70.10">
    <property type="entry name" value="Complement Module, domain 1"/>
    <property type="match status" value="4"/>
</dbReference>
<evidence type="ECO:0000256" key="5">
    <source>
        <dbReference type="SAM" id="Phobius"/>
    </source>
</evidence>
<dbReference type="InterPro" id="IPR035976">
    <property type="entry name" value="Sushi/SCR/CCP_sf"/>
</dbReference>
<keyword evidence="5" id="KW-0812">Transmembrane</keyword>